<dbReference type="PANTHER" id="PTHR12872:SF1">
    <property type="entry name" value="ALPHA-N-ACETYLGLUCOSAMINIDASE"/>
    <property type="match status" value="1"/>
</dbReference>
<evidence type="ECO:0000256" key="1">
    <source>
        <dbReference type="ARBA" id="ARBA00022801"/>
    </source>
</evidence>
<feature type="domain" description="Alpha-N-acetylglucosaminidase N-terminal" evidence="4">
    <location>
        <begin position="57"/>
        <end position="152"/>
    </location>
</feature>
<evidence type="ECO:0000313" key="6">
    <source>
        <dbReference type="EMBL" id="ELR20308.1"/>
    </source>
</evidence>
<keyword evidence="2" id="KW-0732">Signal</keyword>
<dbReference type="InterPro" id="IPR024240">
    <property type="entry name" value="NAGLU_N"/>
</dbReference>
<dbReference type="Gene3D" id="3.30.379.10">
    <property type="entry name" value="Chitobiase/beta-hexosaminidase domain 2-like"/>
    <property type="match status" value="1"/>
</dbReference>
<dbReference type="PANTHER" id="PTHR12872">
    <property type="entry name" value="ALPHA-N-ACETYLGLUCOSAMINIDASE"/>
    <property type="match status" value="1"/>
</dbReference>
<dbReference type="Pfam" id="PF05089">
    <property type="entry name" value="NAGLU"/>
    <property type="match status" value="1"/>
</dbReference>
<dbReference type="Pfam" id="PF12972">
    <property type="entry name" value="NAGLU_C"/>
    <property type="match status" value="1"/>
</dbReference>
<dbReference type="GeneID" id="14921157"/>
<evidence type="ECO:0000259" key="3">
    <source>
        <dbReference type="Pfam" id="PF05089"/>
    </source>
</evidence>
<feature type="chain" id="PRO_5003990948" evidence="2">
    <location>
        <begin position="29"/>
        <end position="854"/>
    </location>
</feature>
<dbReference type="InterPro" id="IPR024732">
    <property type="entry name" value="NAGLU_C"/>
</dbReference>
<feature type="domain" description="Alpha-N-acetylglucosaminidase C-terminal" evidence="5">
    <location>
        <begin position="517"/>
        <end position="774"/>
    </location>
</feature>
<name>L8H6D3_ACACF</name>
<dbReference type="Gene3D" id="3.20.20.80">
    <property type="entry name" value="Glycosidases"/>
    <property type="match status" value="1"/>
</dbReference>
<reference evidence="6 7" key="1">
    <citation type="journal article" date="2013" name="Genome Biol.">
        <title>Genome of Acanthamoeba castellanii highlights extensive lateral gene transfer and early evolution of tyrosine kinase signaling.</title>
        <authorList>
            <person name="Clarke M."/>
            <person name="Lohan A.J."/>
            <person name="Liu B."/>
            <person name="Lagkouvardos I."/>
            <person name="Roy S."/>
            <person name="Zafar N."/>
            <person name="Bertelli C."/>
            <person name="Schilde C."/>
            <person name="Kianianmomeni A."/>
            <person name="Burglin T.R."/>
            <person name="Frech C."/>
            <person name="Turcotte B."/>
            <person name="Kopec K.O."/>
            <person name="Synnott J.M."/>
            <person name="Choo C."/>
            <person name="Paponov I."/>
            <person name="Finkler A."/>
            <person name="Soon Heng Tan C."/>
            <person name="Hutchins A.P."/>
            <person name="Weinmeier T."/>
            <person name="Rattei T."/>
            <person name="Chu J.S."/>
            <person name="Gimenez G."/>
            <person name="Irimia M."/>
            <person name="Rigden D.J."/>
            <person name="Fitzpatrick D.A."/>
            <person name="Lorenzo-Morales J."/>
            <person name="Bateman A."/>
            <person name="Chiu C.H."/>
            <person name="Tang P."/>
            <person name="Hegemann P."/>
            <person name="Fromm H."/>
            <person name="Raoult D."/>
            <person name="Greub G."/>
            <person name="Miranda-Saavedra D."/>
            <person name="Chen N."/>
            <person name="Nash P."/>
            <person name="Ginger M.L."/>
            <person name="Horn M."/>
            <person name="Schaap P."/>
            <person name="Caler L."/>
            <person name="Loftus B."/>
        </authorList>
    </citation>
    <scope>NUCLEOTIDE SEQUENCE [LARGE SCALE GENOMIC DNA]</scope>
    <source>
        <strain evidence="6 7">Neff</strain>
    </source>
</reference>
<evidence type="ECO:0000259" key="4">
    <source>
        <dbReference type="Pfam" id="PF12971"/>
    </source>
</evidence>
<evidence type="ECO:0000259" key="5">
    <source>
        <dbReference type="Pfam" id="PF12972"/>
    </source>
</evidence>
<keyword evidence="1" id="KW-0378">Hydrolase</keyword>
<dbReference type="GO" id="GO:0016787">
    <property type="term" value="F:hydrolase activity"/>
    <property type="evidence" value="ECO:0007669"/>
    <property type="project" value="UniProtKB-KW"/>
</dbReference>
<feature type="domain" description="Alpha-N-acetylglucosaminidase tim-barrel" evidence="3">
    <location>
        <begin position="166"/>
        <end position="508"/>
    </location>
</feature>
<organism evidence="6 7">
    <name type="scientific">Acanthamoeba castellanii (strain ATCC 30010 / Neff)</name>
    <dbReference type="NCBI Taxonomy" id="1257118"/>
    <lineage>
        <taxon>Eukaryota</taxon>
        <taxon>Amoebozoa</taxon>
        <taxon>Discosea</taxon>
        <taxon>Longamoebia</taxon>
        <taxon>Centramoebida</taxon>
        <taxon>Acanthamoebidae</taxon>
        <taxon>Acanthamoeba</taxon>
    </lineage>
</organism>
<proteinExistence type="predicted"/>
<dbReference type="InterPro" id="IPR024733">
    <property type="entry name" value="NAGLU_tim-barrel"/>
</dbReference>
<protein>
    <submittedName>
        <fullName evidence="6">Alpha-N-acetylglucosaminidase family protein</fullName>
    </submittedName>
</protein>
<dbReference type="VEuPathDB" id="AmoebaDB:ACA1_184600"/>
<dbReference type="KEGG" id="acan:ACA1_184600"/>
<dbReference type="STRING" id="1257118.L8H6D3"/>
<dbReference type="Proteomes" id="UP000011083">
    <property type="component" value="Unassembled WGS sequence"/>
</dbReference>
<dbReference type="OMA" id="GKACFIV"/>
<gene>
    <name evidence="6" type="ORF">ACA1_184600</name>
</gene>
<evidence type="ECO:0000313" key="7">
    <source>
        <dbReference type="Proteomes" id="UP000011083"/>
    </source>
</evidence>
<dbReference type="OrthoDB" id="15497at2759"/>
<dbReference type="AlphaFoldDB" id="L8H6D3"/>
<dbReference type="InterPro" id="IPR007781">
    <property type="entry name" value="NAGLU"/>
</dbReference>
<dbReference type="EMBL" id="KB007920">
    <property type="protein sequence ID" value="ELR20308.1"/>
    <property type="molecule type" value="Genomic_DNA"/>
</dbReference>
<dbReference type="InterPro" id="IPR029018">
    <property type="entry name" value="Hex-like_dom2"/>
</dbReference>
<feature type="signal peptide" evidence="2">
    <location>
        <begin position="1"/>
        <end position="28"/>
    </location>
</feature>
<sequence>MTTAPAQRSWAKLALPLVLLGLMVVVEATTMASASPAGSKAVWPARRSATPPEVQVQAVQGLIGRLLGASYVPLFQLSILPSPYASSSTDHDYYTLSTRTVGGVTQVQIQGSSGVALASGLHWYLKYSCNCSVSWGVAGSGNNLALPSRLPALSKPLAMQSPVKYRYYLNVCTHSYSSVWWQWDRWEQEIDWMALHGINLPLSSTGQEYVFAEVFKALGLNDTDLEHFFVGPAFLAWGRMGNIQGWGGPLDPAWRKAQAELQKKIVERQRMFGMLPILPGFAGFVPDGIKRIYPTANLTKSADWAGFPHQYTNVYFLSPLDSLYKTIGRMVIRRVTAEFGTDHIYNADTFNEMSPPSADPTYLAAASRAVYEGMAAEDPQALWVMQGWSFVFDKFWEDKSRVRSYLSGVSDKDMLILDLASDNNPEWSKTDSYFGKEFVWCMLHNGGGVRGLYGNLTQYSSDPLLALATPGNTMLICGTCEQVGVGMTMEAIEQNPVVYELMSEMGWRSEAFDIVEWVQRYAERRYGLAAGLSSVGEAWELLREATYNQSVIDYGWFGFTPGLGMGYGGVANAAKEVEALRLFLQSALTKGYAPNGPWQYDCVDLTRQVLANTFRDIYAQFDAAYSAYAAHKTYTVDQLKSLGSALLTLIGDIDEILATNPNYLLGTWIQSALSWADTPDQALHYQFNARNQITLWGPDGQITDYATKHWADLVRSYYQPRWTLFITSVLQAVYAGREYRGELLQLEQKWNRENTTYATTPTGNTLQVAYKLAAKYLDLPRLAPRYVKHAAMDASGADLLAHPMWSTDLAQLMWLCDLNPLCLGFNTNGWLKAGVSRLVPSSAVDLYIKSSSSQ</sequence>
<dbReference type="RefSeq" id="XP_004342502.1">
    <property type="nucleotide sequence ID" value="XM_004342453.1"/>
</dbReference>
<keyword evidence="7" id="KW-1185">Reference proteome</keyword>
<accession>L8H6D3</accession>
<dbReference type="Pfam" id="PF12971">
    <property type="entry name" value="NAGLU_N"/>
    <property type="match status" value="1"/>
</dbReference>
<dbReference type="Gene3D" id="1.20.120.670">
    <property type="entry name" value="N-acetyl-b-d-glucoasminidase"/>
    <property type="match status" value="1"/>
</dbReference>
<evidence type="ECO:0000256" key="2">
    <source>
        <dbReference type="SAM" id="SignalP"/>
    </source>
</evidence>